<protein>
    <recommendedName>
        <fullName evidence="2">HTH arsR-type domain-containing protein</fullName>
    </recommendedName>
</protein>
<accession>F4G196</accession>
<evidence type="ECO:0000313" key="4">
    <source>
        <dbReference type="Proteomes" id="UP000007812"/>
    </source>
</evidence>
<dbReference type="STRING" id="1006006.Mcup_1881"/>
<dbReference type="PROSITE" id="PS50987">
    <property type="entry name" value="HTH_ARSR_2"/>
    <property type="match status" value="1"/>
</dbReference>
<name>F4G196_METCR</name>
<sequence length="103" mass="11873">MELTPRLQDILNIIKNKGEINVQDIALILKVSPKTAKGYIRELSRLGFVSVSEEGVVKLVIRTDDPIEKLTKIIEIHEGEIEMLRKQVEELRQELQKLKRKGK</sequence>
<dbReference type="InterPro" id="IPR036390">
    <property type="entry name" value="WH_DNA-bd_sf"/>
</dbReference>
<feature type="coiled-coil region" evidence="1">
    <location>
        <begin position="67"/>
        <end position="101"/>
    </location>
</feature>
<proteinExistence type="predicted"/>
<dbReference type="InterPro" id="IPR001845">
    <property type="entry name" value="HTH_ArsR_DNA-bd_dom"/>
</dbReference>
<reference evidence="3 4" key="1">
    <citation type="journal article" date="2011" name="J. Bacteriol.">
        <title>Complete genome sequence of Metallosphaera cuprina, a metal sulfide-oxidizing archaeon from a hot spring.</title>
        <authorList>
            <person name="Liu L.J."/>
            <person name="You X.Y."/>
            <person name="Zheng H."/>
            <person name="Wang S."/>
            <person name="Jiang C.Y."/>
            <person name="Liu S.J."/>
        </authorList>
    </citation>
    <scope>NUCLEOTIDE SEQUENCE [LARGE SCALE GENOMIC DNA]</scope>
    <source>
        <strain evidence="3 4">Ar-4</strain>
    </source>
</reference>
<dbReference type="GO" id="GO:0003700">
    <property type="term" value="F:DNA-binding transcription factor activity"/>
    <property type="evidence" value="ECO:0007669"/>
    <property type="project" value="InterPro"/>
</dbReference>
<dbReference type="KEGG" id="mcn:Mcup_1881"/>
<dbReference type="Gene3D" id="1.10.10.10">
    <property type="entry name" value="Winged helix-like DNA-binding domain superfamily/Winged helix DNA-binding domain"/>
    <property type="match status" value="1"/>
</dbReference>
<dbReference type="Proteomes" id="UP000007812">
    <property type="component" value="Chromosome"/>
</dbReference>
<feature type="domain" description="HTH arsR-type" evidence="2">
    <location>
        <begin position="1"/>
        <end position="82"/>
    </location>
</feature>
<gene>
    <name evidence="3" type="ordered locus">Mcup_1881</name>
</gene>
<dbReference type="HOGENOM" id="CLU_2204220_0_0_2"/>
<dbReference type="OrthoDB" id="41721at2157"/>
<dbReference type="RefSeq" id="WP_013738481.1">
    <property type="nucleotide sequence ID" value="NC_015435.1"/>
</dbReference>
<evidence type="ECO:0000256" key="1">
    <source>
        <dbReference type="SAM" id="Coils"/>
    </source>
</evidence>
<dbReference type="AlphaFoldDB" id="F4G196"/>
<dbReference type="InterPro" id="IPR036388">
    <property type="entry name" value="WH-like_DNA-bd_sf"/>
</dbReference>
<dbReference type="SUPFAM" id="SSF46785">
    <property type="entry name" value="Winged helix' DNA-binding domain"/>
    <property type="match status" value="1"/>
</dbReference>
<dbReference type="eggNOG" id="arCOG05961">
    <property type="taxonomic scope" value="Archaea"/>
</dbReference>
<dbReference type="InterPro" id="IPR013196">
    <property type="entry name" value="HTH_11"/>
</dbReference>
<dbReference type="EMBL" id="CP002656">
    <property type="protein sequence ID" value="AEB95983.1"/>
    <property type="molecule type" value="Genomic_DNA"/>
</dbReference>
<keyword evidence="1" id="KW-0175">Coiled coil</keyword>
<dbReference type="PATRIC" id="fig|1006006.8.peg.1885"/>
<organism evidence="3 4">
    <name type="scientific">Metallosphaera cuprina (strain Ar-4)</name>
    <dbReference type="NCBI Taxonomy" id="1006006"/>
    <lineage>
        <taxon>Archaea</taxon>
        <taxon>Thermoproteota</taxon>
        <taxon>Thermoprotei</taxon>
        <taxon>Sulfolobales</taxon>
        <taxon>Sulfolobaceae</taxon>
        <taxon>Metallosphaera</taxon>
    </lineage>
</organism>
<dbReference type="Pfam" id="PF08279">
    <property type="entry name" value="HTH_11"/>
    <property type="match status" value="1"/>
</dbReference>
<keyword evidence="4" id="KW-1185">Reference proteome</keyword>
<evidence type="ECO:0000313" key="3">
    <source>
        <dbReference type="EMBL" id="AEB95983.1"/>
    </source>
</evidence>
<dbReference type="GeneID" id="10494069"/>
<evidence type="ECO:0000259" key="2">
    <source>
        <dbReference type="PROSITE" id="PS50987"/>
    </source>
</evidence>